<proteinExistence type="predicted"/>
<gene>
    <name evidence="1" type="ORF">PHSY_002684</name>
</gene>
<dbReference type="RefSeq" id="XP_012188696.1">
    <property type="nucleotide sequence ID" value="XM_012333306.1"/>
</dbReference>
<dbReference type="GeneID" id="24107975"/>
<dbReference type="AlphaFoldDB" id="R9P1N6"/>
<name>R9P1N6_PSEHS</name>
<dbReference type="Proteomes" id="UP000014071">
    <property type="component" value="Unassembled WGS sequence"/>
</dbReference>
<evidence type="ECO:0000313" key="2">
    <source>
        <dbReference type="Proteomes" id="UP000014071"/>
    </source>
</evidence>
<evidence type="ECO:0000313" key="1">
    <source>
        <dbReference type="EMBL" id="GAC95109.1"/>
    </source>
</evidence>
<accession>R9P1N6</accession>
<organism evidence="1 2">
    <name type="scientific">Pseudozyma hubeiensis (strain SY62)</name>
    <name type="common">Yeast</name>
    <dbReference type="NCBI Taxonomy" id="1305764"/>
    <lineage>
        <taxon>Eukaryota</taxon>
        <taxon>Fungi</taxon>
        <taxon>Dikarya</taxon>
        <taxon>Basidiomycota</taxon>
        <taxon>Ustilaginomycotina</taxon>
        <taxon>Ustilaginomycetes</taxon>
        <taxon>Ustilaginales</taxon>
        <taxon>Ustilaginaceae</taxon>
        <taxon>Pseudozyma</taxon>
    </lineage>
</organism>
<protein>
    <submittedName>
        <fullName evidence="1">Uncharacterized protein</fullName>
    </submittedName>
</protein>
<dbReference type="HOGENOM" id="CLU_1098902_0_0_1"/>
<reference evidence="2" key="1">
    <citation type="journal article" date="2013" name="Genome Announc.">
        <title>Draft genome sequence of the basidiomycetous yeast-like fungus Pseudozyma hubeiensis SY62, which produces an abundant amount of the biosurfactant mannosylerythritol lipids.</title>
        <authorList>
            <person name="Konishi M."/>
            <person name="Hatada Y."/>
            <person name="Horiuchi J."/>
        </authorList>
    </citation>
    <scope>NUCLEOTIDE SEQUENCE [LARGE SCALE GENOMIC DNA]</scope>
    <source>
        <strain evidence="2">SY62</strain>
    </source>
</reference>
<keyword evidence="2" id="KW-1185">Reference proteome</keyword>
<sequence>MVRAARTALPVVPGFRIVRCARSEQRRLLRPRPNERVLRKLLLLVNELLCARLDLDRDTGHVRSGSDVNEIDPTWSYMIRHQQASSLQLHVEQAAVVIVNMTGGWLLGVTLEVRQLDCLDRPGAEPSRATVASVLLCTSATRRDDAVGCTAQRKLLIAGLVLLLDGASGDLCNVGMLEERILQRIVHMLPPRAQFRMRLNYLQTSSQSFPIVPPTPCFSHPDHALKTRSMPPAISPAVLLFPYYSFGVYNTLT</sequence>
<dbReference type="EMBL" id="DF238790">
    <property type="protein sequence ID" value="GAC95109.1"/>
    <property type="molecule type" value="Genomic_DNA"/>
</dbReference>